<dbReference type="InterPro" id="IPR049083">
    <property type="entry name" value="TACO1_YebC_N"/>
</dbReference>
<protein>
    <recommendedName>
        <fullName evidence="1">TACO1/YebC-like N-terminal domain-containing protein</fullName>
    </recommendedName>
</protein>
<dbReference type="EMBL" id="JBICBT010000896">
    <property type="protein sequence ID" value="KAL3094500.1"/>
    <property type="molecule type" value="Genomic_DNA"/>
</dbReference>
<evidence type="ECO:0000313" key="2">
    <source>
        <dbReference type="EMBL" id="KAL3094500.1"/>
    </source>
</evidence>
<accession>A0ABD2JV29</accession>
<evidence type="ECO:0000259" key="1">
    <source>
        <dbReference type="Pfam" id="PF20772"/>
    </source>
</evidence>
<evidence type="ECO:0000313" key="3">
    <source>
        <dbReference type="Proteomes" id="UP001620626"/>
    </source>
</evidence>
<reference evidence="2 3" key="1">
    <citation type="submission" date="2024-10" db="EMBL/GenBank/DDBJ databases">
        <authorList>
            <person name="Kim D."/>
        </authorList>
    </citation>
    <scope>NUCLEOTIDE SEQUENCE [LARGE SCALE GENOMIC DNA]</scope>
    <source>
        <strain evidence="2">BH-2024</strain>
    </source>
</reference>
<name>A0ABD2JV29_9BILA</name>
<dbReference type="Proteomes" id="UP001620626">
    <property type="component" value="Unassembled WGS sequence"/>
</dbReference>
<dbReference type="PANTHER" id="PTHR12532:SF0">
    <property type="entry name" value="TRANSLATIONAL ACTIVATOR OF CYTOCHROME C OXIDASE 1"/>
    <property type="match status" value="1"/>
</dbReference>
<comment type="caution">
    <text evidence="2">The sequence shown here is derived from an EMBL/GenBank/DDBJ whole genome shotgun (WGS) entry which is preliminary data.</text>
</comment>
<feature type="domain" description="TACO1/YebC-like N-terminal" evidence="1">
    <location>
        <begin position="43"/>
        <end position="111"/>
    </location>
</feature>
<dbReference type="InterPro" id="IPR002876">
    <property type="entry name" value="Transcrip_reg_TACO1-like"/>
</dbReference>
<dbReference type="AlphaFoldDB" id="A0ABD2JV29"/>
<dbReference type="InterPro" id="IPR017856">
    <property type="entry name" value="Integrase-like_N"/>
</dbReference>
<sequence>MPFFPNFPLFRCSPQLHRFRPAPLSLSFRRAISLSVVHRKGHSHWQNTKDVKAKNDAIRASGLNEMMKQTRKAVKDGYDPKTNRRLQKIMEDMKKQSLPLDKFRTFLEKLKQNAPKEDENKE</sequence>
<proteinExistence type="predicted"/>
<dbReference type="Pfam" id="PF20772">
    <property type="entry name" value="TACO1_YebC_N"/>
    <property type="match status" value="1"/>
</dbReference>
<dbReference type="PANTHER" id="PTHR12532">
    <property type="entry name" value="TRANSLATIONAL ACTIVATOR OF CYTOCHROME C OXIDASE 1"/>
    <property type="match status" value="1"/>
</dbReference>
<dbReference type="Gene3D" id="1.10.10.200">
    <property type="match status" value="1"/>
</dbReference>
<organism evidence="2 3">
    <name type="scientific">Heterodera trifolii</name>
    <dbReference type="NCBI Taxonomy" id="157864"/>
    <lineage>
        <taxon>Eukaryota</taxon>
        <taxon>Metazoa</taxon>
        <taxon>Ecdysozoa</taxon>
        <taxon>Nematoda</taxon>
        <taxon>Chromadorea</taxon>
        <taxon>Rhabditida</taxon>
        <taxon>Tylenchina</taxon>
        <taxon>Tylenchomorpha</taxon>
        <taxon>Tylenchoidea</taxon>
        <taxon>Heteroderidae</taxon>
        <taxon>Heteroderinae</taxon>
        <taxon>Heterodera</taxon>
    </lineage>
</organism>
<dbReference type="GO" id="GO:0005737">
    <property type="term" value="C:cytoplasm"/>
    <property type="evidence" value="ECO:0007669"/>
    <property type="project" value="UniProtKB-ARBA"/>
</dbReference>
<keyword evidence="3" id="KW-1185">Reference proteome</keyword>
<gene>
    <name evidence="2" type="ORF">niasHT_026266</name>
</gene>
<dbReference type="SUPFAM" id="SSF75625">
    <property type="entry name" value="YebC-like"/>
    <property type="match status" value="1"/>
</dbReference>
<dbReference type="InterPro" id="IPR029072">
    <property type="entry name" value="YebC-like"/>
</dbReference>